<reference evidence="15" key="1">
    <citation type="submission" date="2023-10" db="EMBL/GenBank/DDBJ databases">
        <authorList>
            <person name="Chen Y."/>
            <person name="Shah S."/>
            <person name="Dougan E. K."/>
            <person name="Thang M."/>
            <person name="Chan C."/>
        </authorList>
    </citation>
    <scope>NUCLEOTIDE SEQUENCE [LARGE SCALE GENOMIC DNA]</scope>
</reference>
<dbReference type="Gene3D" id="1.20.120.350">
    <property type="entry name" value="Voltage-gated potassium channels. Chain C"/>
    <property type="match status" value="1"/>
</dbReference>
<sequence>MATNVARHKLAVQKQAAPRSTLDADDPAQIQKNVFSPKQVEIQKATEFVYKYGPKVALTNLPAPSQHTITKVLQKASNSAPGRNRGTNMVELDMYARAASMRECAPHALPALVSFDFAHGGGAEDDGLPGAPQWRRRLRLLVTDPSSSRMAAALQAAIVVLIVVSTVVVIVETVPDVRDSRAGLFGGLEMIVTFIFTLELALRWCACSSTAAFVTDVFNIIDMLAILPGFLEMTRSTFMPEEAYSSGAAATISLRIIRLLWLIRILRVAKIARHSTLLSICMAVLGKVWRSSIMVILGVILFQMLLSASLLYLVENDLCEELGIKCDGFDSIPAACWFSASTITTVGYGDVIPVTPVGKFIAGFFSICAVVTLALAGALLSHDFAEHFREERGRKRLELIRAAGAPRRGQDLKPERHYHDHLEFVELQPLLRDFRRANDRLVARLSMAAARRRAEDGQEGKSSAPPIMMPMLSLIQERSRILNTEMENFTYQEILGIESDPEVAGALPECNTVVFRGVPAEDLTLEMDASGMLGEMPQPPYAGAPELRRERVVGLRAGALRTSDNTLGARARRGVSSQAQEDACDCRRDHLHCPPTGACLASGANSCHQEGERVSNA</sequence>
<evidence type="ECO:0000256" key="10">
    <source>
        <dbReference type="ARBA" id="ARBA00023136"/>
    </source>
</evidence>
<feature type="compositionally biased region" description="Basic residues" evidence="12">
    <location>
        <begin position="1"/>
        <end position="11"/>
    </location>
</feature>
<evidence type="ECO:0000256" key="3">
    <source>
        <dbReference type="ARBA" id="ARBA00022538"/>
    </source>
</evidence>
<keyword evidence="5" id="KW-0631">Potassium channel</keyword>
<dbReference type="InterPro" id="IPR028325">
    <property type="entry name" value="VG_K_chnl"/>
</dbReference>
<dbReference type="InterPro" id="IPR005821">
    <property type="entry name" value="Ion_trans_dom"/>
</dbReference>
<evidence type="ECO:0000256" key="7">
    <source>
        <dbReference type="ARBA" id="ARBA00022958"/>
    </source>
</evidence>
<dbReference type="PANTHER" id="PTHR11537">
    <property type="entry name" value="VOLTAGE-GATED POTASSIUM CHANNEL"/>
    <property type="match status" value="1"/>
</dbReference>
<dbReference type="EMBL" id="CAUYUJ010018282">
    <property type="protein sequence ID" value="CAK0882285.1"/>
    <property type="molecule type" value="Genomic_DNA"/>
</dbReference>
<dbReference type="PANTHER" id="PTHR11537:SF254">
    <property type="entry name" value="POTASSIUM VOLTAGE-GATED CHANNEL PROTEIN SHAB"/>
    <property type="match status" value="1"/>
</dbReference>
<evidence type="ECO:0000256" key="4">
    <source>
        <dbReference type="ARBA" id="ARBA00022692"/>
    </source>
</evidence>
<feature type="transmembrane region" description="Helical" evidence="13">
    <location>
        <begin position="243"/>
        <end position="263"/>
    </location>
</feature>
<organism evidence="15 16">
    <name type="scientific">Prorocentrum cordatum</name>
    <dbReference type="NCBI Taxonomy" id="2364126"/>
    <lineage>
        <taxon>Eukaryota</taxon>
        <taxon>Sar</taxon>
        <taxon>Alveolata</taxon>
        <taxon>Dinophyceae</taxon>
        <taxon>Prorocentrales</taxon>
        <taxon>Prorocentraceae</taxon>
        <taxon>Prorocentrum</taxon>
    </lineage>
</organism>
<evidence type="ECO:0000256" key="12">
    <source>
        <dbReference type="SAM" id="MobiDB-lite"/>
    </source>
</evidence>
<keyword evidence="11" id="KW-0407">Ion channel</keyword>
<feature type="domain" description="Ion transport" evidence="14">
    <location>
        <begin position="155"/>
        <end position="387"/>
    </location>
</feature>
<keyword evidence="3" id="KW-0633">Potassium transport</keyword>
<protein>
    <recommendedName>
        <fullName evidence="14">Ion transport domain-containing protein</fullName>
    </recommendedName>
</protein>
<feature type="transmembrane region" description="Helical" evidence="13">
    <location>
        <begin position="211"/>
        <end position="231"/>
    </location>
</feature>
<evidence type="ECO:0000256" key="11">
    <source>
        <dbReference type="ARBA" id="ARBA00023303"/>
    </source>
</evidence>
<dbReference type="SUPFAM" id="SSF81324">
    <property type="entry name" value="Voltage-gated potassium channels"/>
    <property type="match status" value="1"/>
</dbReference>
<evidence type="ECO:0000313" key="15">
    <source>
        <dbReference type="EMBL" id="CAK0882285.1"/>
    </source>
</evidence>
<feature type="transmembrane region" description="Helical" evidence="13">
    <location>
        <begin position="360"/>
        <end position="380"/>
    </location>
</feature>
<feature type="transmembrane region" description="Helical" evidence="13">
    <location>
        <begin position="183"/>
        <end position="202"/>
    </location>
</feature>
<evidence type="ECO:0000259" key="14">
    <source>
        <dbReference type="Pfam" id="PF00520"/>
    </source>
</evidence>
<dbReference type="Gene3D" id="1.10.287.70">
    <property type="match status" value="1"/>
</dbReference>
<evidence type="ECO:0000256" key="5">
    <source>
        <dbReference type="ARBA" id="ARBA00022826"/>
    </source>
</evidence>
<comment type="subcellular location">
    <subcellularLocation>
        <location evidence="1">Membrane</location>
        <topology evidence="1">Multi-pass membrane protein</topology>
    </subcellularLocation>
</comment>
<dbReference type="InterPro" id="IPR027359">
    <property type="entry name" value="Volt_channel_dom_sf"/>
</dbReference>
<keyword evidence="2" id="KW-0813">Transport</keyword>
<keyword evidence="7" id="KW-0630">Potassium</keyword>
<proteinExistence type="predicted"/>
<feature type="transmembrane region" description="Helical" evidence="13">
    <location>
        <begin position="151"/>
        <end position="171"/>
    </location>
</feature>
<keyword evidence="10 13" id="KW-0472">Membrane</keyword>
<keyword evidence="6" id="KW-0851">Voltage-gated channel</keyword>
<evidence type="ECO:0000256" key="13">
    <source>
        <dbReference type="SAM" id="Phobius"/>
    </source>
</evidence>
<evidence type="ECO:0000256" key="2">
    <source>
        <dbReference type="ARBA" id="ARBA00022448"/>
    </source>
</evidence>
<evidence type="ECO:0000256" key="8">
    <source>
        <dbReference type="ARBA" id="ARBA00022989"/>
    </source>
</evidence>
<evidence type="ECO:0000256" key="6">
    <source>
        <dbReference type="ARBA" id="ARBA00022882"/>
    </source>
</evidence>
<dbReference type="PRINTS" id="PR00169">
    <property type="entry name" value="KCHANNEL"/>
</dbReference>
<feature type="region of interest" description="Disordered" evidence="12">
    <location>
        <begin position="1"/>
        <end position="25"/>
    </location>
</feature>
<keyword evidence="16" id="KW-1185">Reference proteome</keyword>
<evidence type="ECO:0000256" key="1">
    <source>
        <dbReference type="ARBA" id="ARBA00004141"/>
    </source>
</evidence>
<keyword evidence="8 13" id="KW-1133">Transmembrane helix</keyword>
<dbReference type="Pfam" id="PF00520">
    <property type="entry name" value="Ion_trans"/>
    <property type="match status" value="1"/>
</dbReference>
<keyword evidence="9" id="KW-0406">Ion transport</keyword>
<accession>A0ABN9W7X1</accession>
<gene>
    <name evidence="15" type="ORF">PCOR1329_LOCUS64849</name>
</gene>
<evidence type="ECO:0000313" key="16">
    <source>
        <dbReference type="Proteomes" id="UP001189429"/>
    </source>
</evidence>
<comment type="caution">
    <text evidence="15">The sequence shown here is derived from an EMBL/GenBank/DDBJ whole genome shotgun (WGS) entry which is preliminary data.</text>
</comment>
<dbReference type="Proteomes" id="UP001189429">
    <property type="component" value="Unassembled WGS sequence"/>
</dbReference>
<feature type="transmembrane region" description="Helical" evidence="13">
    <location>
        <begin position="292"/>
        <end position="314"/>
    </location>
</feature>
<keyword evidence="4 13" id="KW-0812">Transmembrane</keyword>
<evidence type="ECO:0000256" key="9">
    <source>
        <dbReference type="ARBA" id="ARBA00023065"/>
    </source>
</evidence>
<name>A0ABN9W7X1_9DINO</name>